<organism evidence="2 3">
    <name type="scientific">Dentiscutata erythropus</name>
    <dbReference type="NCBI Taxonomy" id="1348616"/>
    <lineage>
        <taxon>Eukaryota</taxon>
        <taxon>Fungi</taxon>
        <taxon>Fungi incertae sedis</taxon>
        <taxon>Mucoromycota</taxon>
        <taxon>Glomeromycotina</taxon>
        <taxon>Glomeromycetes</taxon>
        <taxon>Diversisporales</taxon>
        <taxon>Gigasporaceae</taxon>
        <taxon>Dentiscutata</taxon>
    </lineage>
</organism>
<keyword evidence="1" id="KW-0812">Transmembrane</keyword>
<keyword evidence="1" id="KW-1133">Transmembrane helix</keyword>
<evidence type="ECO:0000256" key="1">
    <source>
        <dbReference type="SAM" id="Phobius"/>
    </source>
</evidence>
<feature type="transmembrane region" description="Helical" evidence="1">
    <location>
        <begin position="146"/>
        <end position="167"/>
    </location>
</feature>
<evidence type="ECO:0000313" key="3">
    <source>
        <dbReference type="Proteomes" id="UP000789405"/>
    </source>
</evidence>
<dbReference type="Proteomes" id="UP000789405">
    <property type="component" value="Unassembled WGS sequence"/>
</dbReference>
<name>A0A9N8WUY9_9GLOM</name>
<keyword evidence="1" id="KW-0472">Membrane</keyword>
<gene>
    <name evidence="2" type="ORF">DERYTH_LOCUS2618</name>
</gene>
<proteinExistence type="predicted"/>
<sequence>MSSFHTSCDSTFSPFQHSWAFPPKQDALFSKDLVRQFPSIPFYTFKLLIDRTLNPYLIEFLLPVKIFQAAGLGPAPSFWASHVASKGGTCKGQKLGEPRSSGVSGRIILAGILTAAVLHLVTRIIARATVAKAQLSPFIDCVFQPVDSMITLIPLPAVLLLFLQDWFSRYTSPAADYRLIFSSFYISTLRSLAASCLFGYYSLMLKEDVEVRKLAPGYSHTAISR</sequence>
<feature type="transmembrane region" description="Helical" evidence="1">
    <location>
        <begin position="107"/>
        <end position="126"/>
    </location>
</feature>
<dbReference type="EMBL" id="CAJVPY010000851">
    <property type="protein sequence ID" value="CAG8495245.1"/>
    <property type="molecule type" value="Genomic_DNA"/>
</dbReference>
<dbReference type="AlphaFoldDB" id="A0A9N8WUY9"/>
<comment type="caution">
    <text evidence="2">The sequence shown here is derived from an EMBL/GenBank/DDBJ whole genome shotgun (WGS) entry which is preliminary data.</text>
</comment>
<accession>A0A9N8WUY9</accession>
<protein>
    <submittedName>
        <fullName evidence="2">16496_t:CDS:1</fullName>
    </submittedName>
</protein>
<reference evidence="2" key="1">
    <citation type="submission" date="2021-06" db="EMBL/GenBank/DDBJ databases">
        <authorList>
            <person name="Kallberg Y."/>
            <person name="Tangrot J."/>
            <person name="Rosling A."/>
        </authorList>
    </citation>
    <scope>NUCLEOTIDE SEQUENCE</scope>
    <source>
        <strain evidence="2">MA453B</strain>
    </source>
</reference>
<feature type="transmembrane region" description="Helical" evidence="1">
    <location>
        <begin position="179"/>
        <end position="201"/>
    </location>
</feature>
<evidence type="ECO:0000313" key="2">
    <source>
        <dbReference type="EMBL" id="CAG8495245.1"/>
    </source>
</evidence>
<keyword evidence="3" id="KW-1185">Reference proteome</keyword>